<evidence type="ECO:0000259" key="7">
    <source>
        <dbReference type="PROSITE" id="PS50162"/>
    </source>
</evidence>
<comment type="subcellular location">
    <subcellularLocation>
        <location evidence="1">Nucleus</location>
    </subcellularLocation>
</comment>
<sequence>MRVSCDGADSVTFHFRQDFRDMGARARALSGMAQDCMRLAERHSVAVVFINQVSTRLELNEAKLVCLPTQVQQPGRGLSAVCGHRRWCEGPQTVEALHATFWALISCAPIGLENGRLLEACKFSSDQVSLMAVT</sequence>
<dbReference type="GO" id="GO:0005524">
    <property type="term" value="F:ATP binding"/>
    <property type="evidence" value="ECO:0007669"/>
    <property type="project" value="UniProtKB-KW"/>
</dbReference>
<proteinExistence type="predicted"/>
<organism evidence="8 9">
    <name type="scientific">Haematococcus lacustris</name>
    <name type="common">Green alga</name>
    <name type="synonym">Haematococcus pluvialis</name>
    <dbReference type="NCBI Taxonomy" id="44745"/>
    <lineage>
        <taxon>Eukaryota</taxon>
        <taxon>Viridiplantae</taxon>
        <taxon>Chlorophyta</taxon>
        <taxon>core chlorophytes</taxon>
        <taxon>Chlorophyceae</taxon>
        <taxon>CS clade</taxon>
        <taxon>Chlamydomonadales</taxon>
        <taxon>Haematococcaceae</taxon>
        <taxon>Haematococcus</taxon>
    </lineage>
</organism>
<dbReference type="GO" id="GO:0033065">
    <property type="term" value="C:Rad51C-XRCC3 complex"/>
    <property type="evidence" value="ECO:0007669"/>
    <property type="project" value="TreeGrafter"/>
</dbReference>
<keyword evidence="9" id="KW-1185">Reference proteome</keyword>
<dbReference type="PANTHER" id="PTHR46239:SF1">
    <property type="entry name" value="DNA REPAIR PROTEIN RAD51 HOMOLOG 3"/>
    <property type="match status" value="1"/>
</dbReference>
<dbReference type="GO" id="GO:0033063">
    <property type="term" value="C:Rad51B-Rad51C-Rad51D-XRCC2 complex"/>
    <property type="evidence" value="ECO:0007669"/>
    <property type="project" value="TreeGrafter"/>
</dbReference>
<dbReference type="GO" id="GO:0140664">
    <property type="term" value="F:ATP-dependent DNA damage sensor activity"/>
    <property type="evidence" value="ECO:0007669"/>
    <property type="project" value="InterPro"/>
</dbReference>
<dbReference type="GO" id="GO:0008821">
    <property type="term" value="F:crossover junction DNA endonuclease activity"/>
    <property type="evidence" value="ECO:0007669"/>
    <property type="project" value="TreeGrafter"/>
</dbReference>
<dbReference type="GO" id="GO:0007131">
    <property type="term" value="P:reciprocal meiotic recombination"/>
    <property type="evidence" value="ECO:0007669"/>
    <property type="project" value="TreeGrafter"/>
</dbReference>
<gene>
    <name evidence="8" type="ORF">HaLaN_19941</name>
</gene>
<keyword evidence="2" id="KW-0547">Nucleotide-binding</keyword>
<evidence type="ECO:0000256" key="1">
    <source>
        <dbReference type="ARBA" id="ARBA00004123"/>
    </source>
</evidence>
<dbReference type="GO" id="GO:0000400">
    <property type="term" value="F:four-way junction DNA binding"/>
    <property type="evidence" value="ECO:0007669"/>
    <property type="project" value="TreeGrafter"/>
</dbReference>
<dbReference type="InterPro" id="IPR027417">
    <property type="entry name" value="P-loop_NTPase"/>
</dbReference>
<evidence type="ECO:0000313" key="9">
    <source>
        <dbReference type="Proteomes" id="UP000485058"/>
    </source>
</evidence>
<dbReference type="AlphaFoldDB" id="A0A699ZW39"/>
<dbReference type="InterPro" id="IPR052093">
    <property type="entry name" value="HR_Repair_Mediator"/>
</dbReference>
<keyword evidence="3" id="KW-0227">DNA damage</keyword>
<keyword evidence="4" id="KW-0067">ATP-binding</keyword>
<evidence type="ECO:0000256" key="2">
    <source>
        <dbReference type="ARBA" id="ARBA00022741"/>
    </source>
</evidence>
<dbReference type="PROSITE" id="PS50162">
    <property type="entry name" value="RECA_2"/>
    <property type="match status" value="1"/>
</dbReference>
<dbReference type="PANTHER" id="PTHR46239">
    <property type="entry name" value="DNA REPAIR PROTEIN RAD51 HOMOLOG 3 RAD51C"/>
    <property type="match status" value="1"/>
</dbReference>
<evidence type="ECO:0000256" key="5">
    <source>
        <dbReference type="ARBA" id="ARBA00023204"/>
    </source>
</evidence>
<dbReference type="GO" id="GO:0000707">
    <property type="term" value="P:meiotic DNA recombinase assembly"/>
    <property type="evidence" value="ECO:0007669"/>
    <property type="project" value="TreeGrafter"/>
</dbReference>
<dbReference type="GO" id="GO:0005657">
    <property type="term" value="C:replication fork"/>
    <property type="evidence" value="ECO:0007669"/>
    <property type="project" value="TreeGrafter"/>
</dbReference>
<evidence type="ECO:0000313" key="8">
    <source>
        <dbReference type="EMBL" id="GFH22468.1"/>
    </source>
</evidence>
<dbReference type="Gene3D" id="3.40.50.300">
    <property type="entry name" value="P-loop containing nucleotide triphosphate hydrolases"/>
    <property type="match status" value="1"/>
</dbReference>
<dbReference type="Proteomes" id="UP000485058">
    <property type="component" value="Unassembled WGS sequence"/>
</dbReference>
<evidence type="ECO:0000256" key="4">
    <source>
        <dbReference type="ARBA" id="ARBA00022840"/>
    </source>
</evidence>
<reference evidence="8 9" key="1">
    <citation type="submission" date="2020-02" db="EMBL/GenBank/DDBJ databases">
        <title>Draft genome sequence of Haematococcus lacustris strain NIES-144.</title>
        <authorList>
            <person name="Morimoto D."/>
            <person name="Nakagawa S."/>
            <person name="Yoshida T."/>
            <person name="Sawayama S."/>
        </authorList>
    </citation>
    <scope>NUCLEOTIDE SEQUENCE [LARGE SCALE GENOMIC DNA]</scope>
    <source>
        <strain evidence="8 9">NIES-144</strain>
    </source>
</reference>
<dbReference type="EMBL" id="BLLF01002047">
    <property type="protein sequence ID" value="GFH22468.1"/>
    <property type="molecule type" value="Genomic_DNA"/>
</dbReference>
<evidence type="ECO:0000256" key="3">
    <source>
        <dbReference type="ARBA" id="ARBA00022763"/>
    </source>
</evidence>
<name>A0A699ZW39_HAELA</name>
<comment type="caution">
    <text evidence="8">The sequence shown here is derived from an EMBL/GenBank/DDBJ whole genome shotgun (WGS) entry which is preliminary data.</text>
</comment>
<keyword evidence="6" id="KW-0539">Nucleus</keyword>
<evidence type="ECO:0000256" key="6">
    <source>
        <dbReference type="ARBA" id="ARBA00023242"/>
    </source>
</evidence>
<keyword evidence="5" id="KW-0234">DNA repair</keyword>
<dbReference type="InterPro" id="IPR020588">
    <property type="entry name" value="RecA_ATP-bd"/>
</dbReference>
<protein>
    <submittedName>
        <fullName evidence="8">RECA_2 domain-containing protein</fullName>
    </submittedName>
</protein>
<accession>A0A699ZW39</accession>
<feature type="domain" description="RecA family profile 1" evidence="7">
    <location>
        <begin position="1"/>
        <end position="53"/>
    </location>
</feature>